<dbReference type="InterPro" id="IPR038933">
    <property type="entry name" value="Ovate"/>
</dbReference>
<feature type="region of interest" description="Disordered" evidence="7">
    <location>
        <begin position="254"/>
        <end position="288"/>
    </location>
</feature>
<evidence type="ECO:0000256" key="3">
    <source>
        <dbReference type="ARBA" id="ARBA00023015"/>
    </source>
</evidence>
<comment type="function">
    <text evidence="6">Transcriptional repressor that regulates multiple aspects of plant growth and development.</text>
</comment>
<dbReference type="Proteomes" id="UP001157006">
    <property type="component" value="Chromosome 2"/>
</dbReference>
<dbReference type="GO" id="GO:0005634">
    <property type="term" value="C:nucleus"/>
    <property type="evidence" value="ECO:0007669"/>
    <property type="project" value="UniProtKB-SubCell"/>
</dbReference>
<dbReference type="PANTHER" id="PTHR33057:SF203">
    <property type="entry name" value="TRANSCRIPTION REPRESSOR"/>
    <property type="match status" value="1"/>
</dbReference>
<proteinExistence type="predicted"/>
<name>A0AAV0ZRQ9_VICFA</name>
<evidence type="ECO:0000259" key="8">
    <source>
        <dbReference type="PROSITE" id="PS51754"/>
    </source>
</evidence>
<dbReference type="EMBL" id="OX451737">
    <property type="protein sequence ID" value="CAI8601190.1"/>
    <property type="molecule type" value="Genomic_DNA"/>
</dbReference>
<feature type="region of interest" description="Disordered" evidence="7">
    <location>
        <begin position="85"/>
        <end position="165"/>
    </location>
</feature>
<feature type="compositionally biased region" description="Low complexity" evidence="7">
    <location>
        <begin position="134"/>
        <end position="164"/>
    </location>
</feature>
<evidence type="ECO:0000256" key="2">
    <source>
        <dbReference type="ARBA" id="ARBA00022491"/>
    </source>
</evidence>
<dbReference type="GO" id="GO:0045892">
    <property type="term" value="P:negative regulation of DNA-templated transcription"/>
    <property type="evidence" value="ECO:0007669"/>
    <property type="project" value="UniProtKB-UniRule"/>
</dbReference>
<evidence type="ECO:0000256" key="1">
    <source>
        <dbReference type="ARBA" id="ARBA00004123"/>
    </source>
</evidence>
<keyword evidence="10" id="KW-1185">Reference proteome</keyword>
<evidence type="ECO:0000256" key="5">
    <source>
        <dbReference type="ARBA" id="ARBA00023242"/>
    </source>
</evidence>
<dbReference type="NCBIfam" id="TIGR01568">
    <property type="entry name" value="A_thal_3678"/>
    <property type="match status" value="1"/>
</dbReference>
<organism evidence="9 10">
    <name type="scientific">Vicia faba</name>
    <name type="common">Broad bean</name>
    <name type="synonym">Faba vulgaris</name>
    <dbReference type="NCBI Taxonomy" id="3906"/>
    <lineage>
        <taxon>Eukaryota</taxon>
        <taxon>Viridiplantae</taxon>
        <taxon>Streptophyta</taxon>
        <taxon>Embryophyta</taxon>
        <taxon>Tracheophyta</taxon>
        <taxon>Spermatophyta</taxon>
        <taxon>Magnoliopsida</taxon>
        <taxon>eudicotyledons</taxon>
        <taxon>Gunneridae</taxon>
        <taxon>Pentapetalae</taxon>
        <taxon>rosids</taxon>
        <taxon>fabids</taxon>
        <taxon>Fabales</taxon>
        <taxon>Fabaceae</taxon>
        <taxon>Papilionoideae</taxon>
        <taxon>50 kb inversion clade</taxon>
        <taxon>NPAAA clade</taxon>
        <taxon>Hologalegina</taxon>
        <taxon>IRL clade</taxon>
        <taxon>Fabeae</taxon>
        <taxon>Vicia</taxon>
    </lineage>
</organism>
<feature type="domain" description="OVATE" evidence="8">
    <location>
        <begin position="187"/>
        <end position="250"/>
    </location>
</feature>
<dbReference type="InterPro" id="IPR006458">
    <property type="entry name" value="Ovate_C"/>
</dbReference>
<dbReference type="PROSITE" id="PS51754">
    <property type="entry name" value="OVATE"/>
    <property type="match status" value="1"/>
</dbReference>
<keyword evidence="3 6" id="KW-0805">Transcription regulation</keyword>
<accession>A0AAV0ZRQ9</accession>
<dbReference type="PANTHER" id="PTHR33057">
    <property type="entry name" value="TRANSCRIPTION REPRESSOR OFP7-RELATED"/>
    <property type="match status" value="1"/>
</dbReference>
<feature type="compositionally biased region" description="Basic residues" evidence="7">
    <location>
        <begin position="268"/>
        <end position="288"/>
    </location>
</feature>
<evidence type="ECO:0000313" key="10">
    <source>
        <dbReference type="Proteomes" id="UP001157006"/>
    </source>
</evidence>
<comment type="subcellular location">
    <subcellularLocation>
        <location evidence="1 6">Nucleus</location>
    </subcellularLocation>
</comment>
<gene>
    <name evidence="9" type="ORF">VFH_II260240</name>
</gene>
<keyword evidence="2 6" id="KW-0678">Repressor</keyword>
<reference evidence="9 10" key="1">
    <citation type="submission" date="2023-01" db="EMBL/GenBank/DDBJ databases">
        <authorList>
            <person name="Kreplak J."/>
        </authorList>
    </citation>
    <scope>NUCLEOTIDE SEQUENCE [LARGE SCALE GENOMIC DNA]</scope>
</reference>
<evidence type="ECO:0000256" key="7">
    <source>
        <dbReference type="SAM" id="MobiDB-lite"/>
    </source>
</evidence>
<evidence type="ECO:0000313" key="9">
    <source>
        <dbReference type="EMBL" id="CAI8601190.1"/>
    </source>
</evidence>
<dbReference type="Pfam" id="PF04844">
    <property type="entry name" value="Ovate"/>
    <property type="match status" value="1"/>
</dbReference>
<sequence>MSKNLKKSLQRYFRKIKTQHSHQLRLPSKKWISLKSCKHPRTPSFSIENKNNKDDEATLADIDQFLFENFKSLFLDEQEDAHPNKNTKCVVRSDEDEDKDQEKTNENKSSNLGQIVFDSSERGSPLDLNGSNRFFTPRGFSGSTTTSTTNTFEEMGSSSNSSTSKTFNVDSFSKKDKINIPNNCVVVLTSSPNPYDDFRKSMQENVEARIMKNQSVDWDFLEELLFCYINMNEKKSCKFILSAFCDLISVMRQSSDTEPETDPEKPRSVRTIRKGRDVRKKKNKELKL</sequence>
<dbReference type="AlphaFoldDB" id="A0AAV0ZRQ9"/>
<keyword evidence="5 6" id="KW-0539">Nucleus</keyword>
<evidence type="ECO:0000256" key="6">
    <source>
        <dbReference type="RuleBase" id="RU367028"/>
    </source>
</evidence>
<evidence type="ECO:0000256" key="4">
    <source>
        <dbReference type="ARBA" id="ARBA00023163"/>
    </source>
</evidence>
<keyword evidence="4 6" id="KW-0804">Transcription</keyword>
<protein>
    <recommendedName>
        <fullName evidence="6">Transcription repressor</fullName>
    </recommendedName>
    <alternativeName>
        <fullName evidence="6">Ovate family protein</fullName>
    </alternativeName>
</protein>